<dbReference type="AlphaFoldDB" id="N1PTT4"/>
<evidence type="ECO:0000313" key="2">
    <source>
        <dbReference type="EMBL" id="EME46861.1"/>
    </source>
</evidence>
<accession>N1PTT4</accession>
<dbReference type="Proteomes" id="UP000016933">
    <property type="component" value="Unassembled WGS sequence"/>
</dbReference>
<organism evidence="2 3">
    <name type="scientific">Dothistroma septosporum (strain NZE10 / CBS 128990)</name>
    <name type="common">Red band needle blight fungus</name>
    <name type="synonym">Mycosphaerella pini</name>
    <dbReference type="NCBI Taxonomy" id="675120"/>
    <lineage>
        <taxon>Eukaryota</taxon>
        <taxon>Fungi</taxon>
        <taxon>Dikarya</taxon>
        <taxon>Ascomycota</taxon>
        <taxon>Pezizomycotina</taxon>
        <taxon>Dothideomycetes</taxon>
        <taxon>Dothideomycetidae</taxon>
        <taxon>Mycosphaerellales</taxon>
        <taxon>Mycosphaerellaceae</taxon>
        <taxon>Dothistroma</taxon>
    </lineage>
</organism>
<keyword evidence="3" id="KW-1185">Reference proteome</keyword>
<reference evidence="3" key="1">
    <citation type="journal article" date="2012" name="PLoS Genet.">
        <title>The genomes of the fungal plant pathogens Cladosporium fulvum and Dothistroma septosporum reveal adaptation to different hosts and lifestyles but also signatures of common ancestry.</title>
        <authorList>
            <person name="de Wit P.J.G.M."/>
            <person name="van der Burgt A."/>
            <person name="Oekmen B."/>
            <person name="Stergiopoulos I."/>
            <person name="Abd-Elsalam K.A."/>
            <person name="Aerts A.L."/>
            <person name="Bahkali A.H."/>
            <person name="Beenen H.G."/>
            <person name="Chettri P."/>
            <person name="Cox M.P."/>
            <person name="Datema E."/>
            <person name="de Vries R.P."/>
            <person name="Dhillon B."/>
            <person name="Ganley A.R."/>
            <person name="Griffiths S.A."/>
            <person name="Guo Y."/>
            <person name="Hamelin R.C."/>
            <person name="Henrissat B."/>
            <person name="Kabir M.S."/>
            <person name="Jashni M.K."/>
            <person name="Kema G."/>
            <person name="Klaubauf S."/>
            <person name="Lapidus A."/>
            <person name="Levasseur A."/>
            <person name="Lindquist E."/>
            <person name="Mehrabi R."/>
            <person name="Ohm R.A."/>
            <person name="Owen T.J."/>
            <person name="Salamov A."/>
            <person name="Schwelm A."/>
            <person name="Schijlen E."/>
            <person name="Sun H."/>
            <person name="van den Burg H.A."/>
            <person name="van Ham R.C.H.J."/>
            <person name="Zhang S."/>
            <person name="Goodwin S.B."/>
            <person name="Grigoriev I.V."/>
            <person name="Collemare J."/>
            <person name="Bradshaw R.E."/>
        </authorList>
    </citation>
    <scope>NUCLEOTIDE SEQUENCE [LARGE SCALE GENOMIC DNA]</scope>
    <source>
        <strain evidence="3">NZE10 / CBS 128990</strain>
    </source>
</reference>
<feature type="compositionally biased region" description="Basic residues" evidence="1">
    <location>
        <begin position="153"/>
        <end position="162"/>
    </location>
</feature>
<dbReference type="EMBL" id="KB446537">
    <property type="protein sequence ID" value="EME46861.1"/>
    <property type="molecule type" value="Genomic_DNA"/>
</dbReference>
<name>N1PTT4_DOTSN</name>
<evidence type="ECO:0000256" key="1">
    <source>
        <dbReference type="SAM" id="MobiDB-lite"/>
    </source>
</evidence>
<reference evidence="2 3" key="2">
    <citation type="journal article" date="2012" name="PLoS Pathog.">
        <title>Diverse lifestyles and strategies of plant pathogenesis encoded in the genomes of eighteen Dothideomycetes fungi.</title>
        <authorList>
            <person name="Ohm R.A."/>
            <person name="Feau N."/>
            <person name="Henrissat B."/>
            <person name="Schoch C.L."/>
            <person name="Horwitz B.A."/>
            <person name="Barry K.W."/>
            <person name="Condon B.J."/>
            <person name="Copeland A.C."/>
            <person name="Dhillon B."/>
            <person name="Glaser F."/>
            <person name="Hesse C.N."/>
            <person name="Kosti I."/>
            <person name="LaButti K."/>
            <person name="Lindquist E.A."/>
            <person name="Lucas S."/>
            <person name="Salamov A.A."/>
            <person name="Bradshaw R.E."/>
            <person name="Ciuffetti L."/>
            <person name="Hamelin R.C."/>
            <person name="Kema G.H.J."/>
            <person name="Lawrence C."/>
            <person name="Scott J.A."/>
            <person name="Spatafora J.W."/>
            <person name="Turgeon B.G."/>
            <person name="de Wit P.J.G.M."/>
            <person name="Zhong S."/>
            <person name="Goodwin S.B."/>
            <person name="Grigoriev I.V."/>
        </authorList>
    </citation>
    <scope>NUCLEOTIDE SEQUENCE [LARGE SCALE GENOMIC DNA]</scope>
    <source>
        <strain evidence="3">NZE10 / CBS 128990</strain>
    </source>
</reference>
<dbReference type="HOGENOM" id="CLU_1170620_0_0_1"/>
<proteinExistence type="predicted"/>
<sequence length="237" mass="25968">MDEGQLTSSRMTMSIRKQTCCVCVASMFCSFSACRWSDMRCAWQDLSQTSPYSPQCTQPVRIGSPVKFQTSTTSFHFIDTLAILSSCGFNSNAPEAQATVTDSRDNSSASSGSSSTCGGRNILRMSTLTADPPSRMQYSSTPPPAPKDEPRSARRHHNKKHAHSAAWAANILVFFYISRAGSEHISQPAAYHHHNEQVESRDLRKSRELPHYAEGVDFGVVVLEYGVREGGGNPKAA</sequence>
<feature type="region of interest" description="Disordered" evidence="1">
    <location>
        <begin position="98"/>
        <end position="162"/>
    </location>
</feature>
<protein>
    <submittedName>
        <fullName evidence="2">Uncharacterized protein</fullName>
    </submittedName>
</protein>
<evidence type="ECO:0000313" key="3">
    <source>
        <dbReference type="Proteomes" id="UP000016933"/>
    </source>
</evidence>
<gene>
    <name evidence="2" type="ORF">DOTSEDRAFT_33398</name>
</gene>
<feature type="compositionally biased region" description="Low complexity" evidence="1">
    <location>
        <begin position="106"/>
        <end position="115"/>
    </location>
</feature>